<evidence type="ECO:0000259" key="9">
    <source>
        <dbReference type="Pfam" id="PF22638"/>
    </source>
</evidence>
<dbReference type="InterPro" id="IPR002371">
    <property type="entry name" value="FlgK"/>
</dbReference>
<dbReference type="PANTHER" id="PTHR30033:SF1">
    <property type="entry name" value="FLAGELLAR HOOK-ASSOCIATED PROTEIN 1"/>
    <property type="match status" value="1"/>
</dbReference>
<feature type="domain" description="Flagellar hook-associated protein FlgK helical" evidence="9">
    <location>
        <begin position="96"/>
        <end position="329"/>
    </location>
</feature>
<evidence type="ECO:0000256" key="3">
    <source>
        <dbReference type="ARBA" id="ARBA00009677"/>
    </source>
</evidence>
<evidence type="ECO:0000256" key="5">
    <source>
        <dbReference type="ARBA" id="ARBA00022525"/>
    </source>
</evidence>
<dbReference type="Pfam" id="PF00460">
    <property type="entry name" value="Flg_bb_rod"/>
    <property type="match status" value="1"/>
</dbReference>
<proteinExistence type="inferred from homology"/>
<comment type="subcellular location">
    <subcellularLocation>
        <location evidence="1 7">Bacterial flagellum</location>
    </subcellularLocation>
    <subcellularLocation>
        <location evidence="2 7">Secreted</location>
    </subcellularLocation>
</comment>
<evidence type="ECO:0000313" key="10">
    <source>
        <dbReference type="EMBL" id="AUW94955.1"/>
    </source>
</evidence>
<gene>
    <name evidence="7" type="primary">flgK</name>
    <name evidence="10" type="ORF">BXT84_14160</name>
</gene>
<dbReference type="InterPro" id="IPR053927">
    <property type="entry name" value="FlgK_helical"/>
</dbReference>
<keyword evidence="10" id="KW-0969">Cilium</keyword>
<dbReference type="SUPFAM" id="SSF64518">
    <property type="entry name" value="Phase 1 flagellin"/>
    <property type="match status" value="1"/>
</dbReference>
<keyword evidence="10" id="KW-0282">Flagellum</keyword>
<evidence type="ECO:0000256" key="4">
    <source>
        <dbReference type="ARBA" id="ARBA00016244"/>
    </source>
</evidence>
<evidence type="ECO:0000256" key="6">
    <source>
        <dbReference type="ARBA" id="ARBA00023143"/>
    </source>
</evidence>
<accession>A0ABN5H2X9</accession>
<evidence type="ECO:0000256" key="2">
    <source>
        <dbReference type="ARBA" id="ARBA00004613"/>
    </source>
</evidence>
<keyword evidence="6 7" id="KW-0975">Bacterial flagellum</keyword>
<dbReference type="Pfam" id="PF22638">
    <property type="entry name" value="FlgK_D1"/>
    <property type="match status" value="1"/>
</dbReference>
<dbReference type="InterPro" id="IPR001444">
    <property type="entry name" value="Flag_bb_rod_N"/>
</dbReference>
<comment type="similarity">
    <text evidence="3 7">Belongs to the flagella basal body rod proteins family.</text>
</comment>
<evidence type="ECO:0000259" key="8">
    <source>
        <dbReference type="Pfam" id="PF00460"/>
    </source>
</evidence>
<name>A0ABN5H2X9_9FIRM</name>
<protein>
    <recommendedName>
        <fullName evidence="4 7">Flagellar hook-associated protein 1</fullName>
        <shortName evidence="7">HAP1</shortName>
    </recommendedName>
</protein>
<sequence length="479" mass="49922">MSFMMLNIAGRSLSAQQLAMEVTGNNLANATTTGYHNEIANLVETPPIPSSQLNGSLQGQGVSVDAITRASNAFLARSVRTQLGTTGYWQSMNTSLSQIQNVFQEPSASGLSEAMGAFFNAWLTLSQTPSSLSARQAVIDQGKNLASTFNSMANQITGEIQNINQSVVNTVQKINTITSQIAQLNQQISAVTGAGGSANTLLDQRGTLMNQLSQLVNISYTVNPDQSVNIYLGSNALVINQTAHSLMTSAPTTANSVDQIAFHDNPSQTLNASNGLQNGELAGLLTAGNQNLPGYLTSLDALAGDLASAVNAQQEAGYTLNSATNGPIFFTSSLSSTAPVTASTIQVSSTLTSQDVAAAQNPNAPGDGSNALTIANMIYQPEISPTTGTLDPTSTGVTFNQFYTNLVGQVGNDGQQASNQFTSAQNTLNSLQNAQESATGVDVNEQSAQLIQEQQSYQAATQLVSVEQSTMASLLAAVS</sequence>
<keyword evidence="5 7" id="KW-0964">Secreted</keyword>
<evidence type="ECO:0000256" key="1">
    <source>
        <dbReference type="ARBA" id="ARBA00004365"/>
    </source>
</evidence>
<keyword evidence="11" id="KW-1185">Reference proteome</keyword>
<dbReference type="PANTHER" id="PTHR30033">
    <property type="entry name" value="FLAGELLAR HOOK-ASSOCIATED PROTEIN 1"/>
    <property type="match status" value="1"/>
</dbReference>
<reference evidence="10 11" key="1">
    <citation type="journal article" date="2019" name="Sci. Rep.">
        <title>Sulfobacillus thermotolerans: new insights into resistance and metabolic capacities of acidophilic chemolithotrophs.</title>
        <authorList>
            <person name="Panyushkina A.E."/>
            <person name="Babenko V.V."/>
            <person name="Nikitina A.S."/>
            <person name="Selezneva O.V."/>
            <person name="Tsaplina I.A."/>
            <person name="Letarova M.A."/>
            <person name="Kostryukova E.S."/>
            <person name="Letarov A.V."/>
        </authorList>
    </citation>
    <scope>NUCLEOTIDE SEQUENCE [LARGE SCALE GENOMIC DNA]</scope>
    <source>
        <strain evidence="10 11">Kr1</strain>
    </source>
</reference>
<dbReference type="PRINTS" id="PR01005">
    <property type="entry name" value="FLGHOOKAP1"/>
</dbReference>
<evidence type="ECO:0000256" key="7">
    <source>
        <dbReference type="RuleBase" id="RU362065"/>
    </source>
</evidence>
<evidence type="ECO:0000313" key="11">
    <source>
        <dbReference type="Proteomes" id="UP000325292"/>
    </source>
</evidence>
<organism evidence="10 11">
    <name type="scientific">Sulfobacillus thermotolerans</name>
    <dbReference type="NCBI Taxonomy" id="338644"/>
    <lineage>
        <taxon>Bacteria</taxon>
        <taxon>Bacillati</taxon>
        <taxon>Bacillota</taxon>
        <taxon>Clostridia</taxon>
        <taxon>Eubacteriales</taxon>
        <taxon>Clostridiales Family XVII. Incertae Sedis</taxon>
        <taxon>Sulfobacillus</taxon>
    </lineage>
</organism>
<dbReference type="Proteomes" id="UP000325292">
    <property type="component" value="Chromosome"/>
</dbReference>
<dbReference type="NCBIfam" id="TIGR02492">
    <property type="entry name" value="flgK_ends"/>
    <property type="match status" value="1"/>
</dbReference>
<dbReference type="EMBL" id="CP019454">
    <property type="protein sequence ID" value="AUW94955.1"/>
    <property type="molecule type" value="Genomic_DNA"/>
</dbReference>
<keyword evidence="10" id="KW-0966">Cell projection</keyword>
<feature type="domain" description="Flagellar basal body rod protein N-terminal" evidence="8">
    <location>
        <begin position="6"/>
        <end position="35"/>
    </location>
</feature>